<evidence type="ECO:0008006" key="3">
    <source>
        <dbReference type="Google" id="ProtNLM"/>
    </source>
</evidence>
<gene>
    <name evidence="1" type="ORF">EV02_1695</name>
</gene>
<dbReference type="eggNOG" id="COG2329">
    <property type="taxonomic scope" value="Bacteria"/>
</dbReference>
<evidence type="ECO:0000313" key="1">
    <source>
        <dbReference type="EMBL" id="KGG09017.1"/>
    </source>
</evidence>
<accession>A0A0A2B794</accession>
<dbReference type="SUPFAM" id="SSF54909">
    <property type="entry name" value="Dimeric alpha+beta barrel"/>
    <property type="match status" value="1"/>
</dbReference>
<dbReference type="InterPro" id="IPR011008">
    <property type="entry name" value="Dimeric_a/b-barrel"/>
</dbReference>
<name>A0A0A2B794_PROMR</name>
<dbReference type="InterPro" id="IPR022512">
    <property type="entry name" value="CHP03792"/>
</dbReference>
<sequence>MPFSSSSCEKMRFNLNLKKKIQRFCLLLICLVVLIFQSDIPNLKALTMDNFQSEMVIEELRLKVPADVKAAWLNAEKEIWEPWLSSQDGFLGRQLFWDKEKEEALILVNWKSKKLWKSIPISEVNVVQQKFEDNVKAALNVGDNPFELIYVGELDKQR</sequence>
<dbReference type="STRING" id="59926.EV02_1695"/>
<protein>
    <recommendedName>
        <fullName evidence="3">TIGR03792 family protein</fullName>
    </recommendedName>
</protein>
<dbReference type="NCBIfam" id="TIGR03792">
    <property type="entry name" value="TIGR03792 family protein"/>
    <property type="match status" value="1"/>
</dbReference>
<organism evidence="1 2">
    <name type="scientific">Prochlorococcus marinus str. SB</name>
    <dbReference type="NCBI Taxonomy" id="59926"/>
    <lineage>
        <taxon>Bacteria</taxon>
        <taxon>Bacillati</taxon>
        <taxon>Cyanobacteriota</taxon>
        <taxon>Cyanophyceae</taxon>
        <taxon>Synechococcales</taxon>
        <taxon>Prochlorococcaceae</taxon>
        <taxon>Prochlorococcus</taxon>
    </lineage>
</organism>
<dbReference type="AlphaFoldDB" id="A0A0A2B794"/>
<proteinExistence type="predicted"/>
<dbReference type="Proteomes" id="UP000030345">
    <property type="component" value="Unassembled WGS sequence"/>
</dbReference>
<dbReference type="EMBL" id="JNAS01000002">
    <property type="protein sequence ID" value="KGG09017.1"/>
    <property type="molecule type" value="Genomic_DNA"/>
</dbReference>
<evidence type="ECO:0000313" key="2">
    <source>
        <dbReference type="Proteomes" id="UP000030345"/>
    </source>
</evidence>
<comment type="caution">
    <text evidence="1">The sequence shown here is derived from an EMBL/GenBank/DDBJ whole genome shotgun (WGS) entry which is preliminary data.</text>
</comment>
<reference evidence="2" key="1">
    <citation type="journal article" date="2014" name="Sci. Data">
        <title>Genomes of diverse isolates of the marine cyanobacterium Prochlorococcus.</title>
        <authorList>
            <person name="Biller S."/>
            <person name="Berube P."/>
            <person name="Thompson J."/>
            <person name="Kelly L."/>
            <person name="Roggensack S."/>
            <person name="Awad L."/>
            <person name="Roache-Johnson K."/>
            <person name="Ding H."/>
            <person name="Giovannoni S.J."/>
            <person name="Moore L.R."/>
            <person name="Chisholm S.W."/>
        </authorList>
    </citation>
    <scope>NUCLEOTIDE SEQUENCE [LARGE SCALE GENOMIC DNA]</scope>
    <source>
        <strain evidence="2">SB</strain>
    </source>
</reference>